<name>A0A4Y9R8J9_9MICO</name>
<comment type="caution">
    <text evidence="2">The sequence shown here is derived from an EMBL/GenBank/DDBJ whole genome shotgun (WGS) entry which is preliminary data.</text>
</comment>
<dbReference type="InterPro" id="IPR023286">
    <property type="entry name" value="ABATE_dom_sf"/>
</dbReference>
<feature type="domain" description="Zinc finger CGNR" evidence="1">
    <location>
        <begin position="161"/>
        <end position="202"/>
    </location>
</feature>
<dbReference type="Pfam" id="PF07336">
    <property type="entry name" value="ABATE"/>
    <property type="match status" value="1"/>
</dbReference>
<dbReference type="Proteomes" id="UP000298127">
    <property type="component" value="Unassembled WGS sequence"/>
</dbReference>
<keyword evidence="3" id="KW-1185">Reference proteome</keyword>
<reference evidence="2 3" key="1">
    <citation type="journal article" date="2018" name="J. Microbiol.">
        <title>Leifsonia flava sp. nov., a novel actinobacterium isolated from the rhizosphere of Aquilegia viridiflora.</title>
        <authorList>
            <person name="Cai Y."/>
            <person name="Tao W.Z."/>
            <person name="Ma Y.J."/>
            <person name="Cheng J."/>
            <person name="Zhang M.Y."/>
            <person name="Zhang Y.X."/>
        </authorList>
    </citation>
    <scope>NUCLEOTIDE SEQUENCE [LARGE SCALE GENOMIC DNA]</scope>
    <source>
        <strain evidence="2 3">SYP-B2174</strain>
    </source>
</reference>
<dbReference type="EMBL" id="SPQZ01000001">
    <property type="protein sequence ID" value="TFW00143.1"/>
    <property type="molecule type" value="Genomic_DNA"/>
</dbReference>
<evidence type="ECO:0000313" key="2">
    <source>
        <dbReference type="EMBL" id="TFW00143.1"/>
    </source>
</evidence>
<gene>
    <name evidence="2" type="ORF">E4M00_02840</name>
</gene>
<protein>
    <submittedName>
        <fullName evidence="2">Zf-CGNR multi-domain protein</fullName>
    </submittedName>
</protein>
<dbReference type="Gene3D" id="1.10.3300.10">
    <property type="entry name" value="Jann2411-like domain"/>
    <property type="match status" value="1"/>
</dbReference>
<organism evidence="2 3">
    <name type="scientific">Orlajensenia leifsoniae</name>
    <dbReference type="NCBI Taxonomy" id="2561933"/>
    <lineage>
        <taxon>Bacteria</taxon>
        <taxon>Bacillati</taxon>
        <taxon>Actinomycetota</taxon>
        <taxon>Actinomycetes</taxon>
        <taxon>Micrococcales</taxon>
        <taxon>Microbacteriaceae</taxon>
        <taxon>Orlajensenia</taxon>
    </lineage>
</organism>
<dbReference type="RefSeq" id="WP_135118978.1">
    <property type="nucleotide sequence ID" value="NZ_SPQZ01000001.1"/>
</dbReference>
<evidence type="ECO:0000313" key="3">
    <source>
        <dbReference type="Proteomes" id="UP000298127"/>
    </source>
</evidence>
<evidence type="ECO:0000259" key="1">
    <source>
        <dbReference type="Pfam" id="PF11706"/>
    </source>
</evidence>
<dbReference type="PANTHER" id="PTHR35525">
    <property type="entry name" value="BLL6575 PROTEIN"/>
    <property type="match status" value="1"/>
</dbReference>
<proteinExistence type="predicted"/>
<dbReference type="SUPFAM" id="SSF160904">
    <property type="entry name" value="Jann2411-like"/>
    <property type="match status" value="1"/>
</dbReference>
<dbReference type="InterPro" id="IPR010852">
    <property type="entry name" value="ABATE"/>
</dbReference>
<dbReference type="AlphaFoldDB" id="A0A4Y9R8J9"/>
<sequence length="206" mass="22401">MPSTTAAAPASPSVPTGQWFTTRDGKPWWFDSGAPSLDFAYTGDLGLGHPEWEQLHSPEDLAAWILTRFPDSDGIVHPRHLTDGIMLRDAIGRLTVRASRREAFDPRDVDAVNLFAATPDIPPALEGGSRRAGRQTTSTNQAFATLARDAVSVFSADAVGRVRECAAEDCALVYVDTSRAGTRRWCSMQRCGNRAKVRKFRAAQAG</sequence>
<accession>A0A4Y9R8J9</accession>
<dbReference type="PANTHER" id="PTHR35525:SF3">
    <property type="entry name" value="BLL6575 PROTEIN"/>
    <property type="match status" value="1"/>
</dbReference>
<dbReference type="InterPro" id="IPR021005">
    <property type="entry name" value="Znf_CGNR"/>
</dbReference>
<dbReference type="Pfam" id="PF11706">
    <property type="entry name" value="zf-CGNR"/>
    <property type="match status" value="1"/>
</dbReference>